<dbReference type="RefSeq" id="XP_062649844.1">
    <property type="nucleotide sequence ID" value="XM_062786638.1"/>
</dbReference>
<protein>
    <submittedName>
        <fullName evidence="1">Uncharacterized protein</fullName>
    </submittedName>
</protein>
<name>A0AAN6U416_9PEZI</name>
<evidence type="ECO:0000313" key="2">
    <source>
        <dbReference type="Proteomes" id="UP001302602"/>
    </source>
</evidence>
<reference evidence="1" key="2">
    <citation type="submission" date="2023-05" db="EMBL/GenBank/DDBJ databases">
        <authorList>
            <consortium name="Lawrence Berkeley National Laboratory"/>
            <person name="Steindorff A."/>
            <person name="Hensen N."/>
            <person name="Bonometti L."/>
            <person name="Westerberg I."/>
            <person name="Brannstrom I.O."/>
            <person name="Guillou S."/>
            <person name="Cros-Aarteil S."/>
            <person name="Calhoun S."/>
            <person name="Haridas S."/>
            <person name="Kuo A."/>
            <person name="Mondo S."/>
            <person name="Pangilinan J."/>
            <person name="Riley R."/>
            <person name="Labutti K."/>
            <person name="Andreopoulos B."/>
            <person name="Lipzen A."/>
            <person name="Chen C."/>
            <person name="Yanf M."/>
            <person name="Daum C."/>
            <person name="Ng V."/>
            <person name="Clum A."/>
            <person name="Ohm R."/>
            <person name="Martin F."/>
            <person name="Silar P."/>
            <person name="Natvig D."/>
            <person name="Lalanne C."/>
            <person name="Gautier V."/>
            <person name="Ament-Velasquez S.L."/>
            <person name="Kruys A."/>
            <person name="Hutchinson M.I."/>
            <person name="Powell A.J."/>
            <person name="Barry K."/>
            <person name="Miller A.N."/>
            <person name="Grigoriev I.V."/>
            <person name="Debuchy R."/>
            <person name="Gladieux P."/>
            <person name="Thoren M.H."/>
            <person name="Johannesson H."/>
        </authorList>
    </citation>
    <scope>NUCLEOTIDE SEQUENCE</scope>
    <source>
        <strain evidence="1">CBS 731.68</strain>
    </source>
</reference>
<organism evidence="1 2">
    <name type="scientific">Parathielavia appendiculata</name>
    <dbReference type="NCBI Taxonomy" id="2587402"/>
    <lineage>
        <taxon>Eukaryota</taxon>
        <taxon>Fungi</taxon>
        <taxon>Dikarya</taxon>
        <taxon>Ascomycota</taxon>
        <taxon>Pezizomycotina</taxon>
        <taxon>Sordariomycetes</taxon>
        <taxon>Sordariomycetidae</taxon>
        <taxon>Sordariales</taxon>
        <taxon>Chaetomiaceae</taxon>
        <taxon>Parathielavia</taxon>
    </lineage>
</organism>
<accession>A0AAN6U416</accession>
<reference evidence="1" key="1">
    <citation type="journal article" date="2023" name="Mol. Phylogenet. Evol.">
        <title>Genome-scale phylogeny and comparative genomics of the fungal order Sordariales.</title>
        <authorList>
            <person name="Hensen N."/>
            <person name="Bonometti L."/>
            <person name="Westerberg I."/>
            <person name="Brannstrom I.O."/>
            <person name="Guillou S."/>
            <person name="Cros-Aarteil S."/>
            <person name="Calhoun S."/>
            <person name="Haridas S."/>
            <person name="Kuo A."/>
            <person name="Mondo S."/>
            <person name="Pangilinan J."/>
            <person name="Riley R."/>
            <person name="LaButti K."/>
            <person name="Andreopoulos B."/>
            <person name="Lipzen A."/>
            <person name="Chen C."/>
            <person name="Yan M."/>
            <person name="Daum C."/>
            <person name="Ng V."/>
            <person name="Clum A."/>
            <person name="Steindorff A."/>
            <person name="Ohm R.A."/>
            <person name="Martin F."/>
            <person name="Silar P."/>
            <person name="Natvig D.O."/>
            <person name="Lalanne C."/>
            <person name="Gautier V."/>
            <person name="Ament-Velasquez S.L."/>
            <person name="Kruys A."/>
            <person name="Hutchinson M.I."/>
            <person name="Powell A.J."/>
            <person name="Barry K."/>
            <person name="Miller A.N."/>
            <person name="Grigoriev I.V."/>
            <person name="Debuchy R."/>
            <person name="Gladieux P."/>
            <person name="Hiltunen Thoren M."/>
            <person name="Johannesson H."/>
        </authorList>
    </citation>
    <scope>NUCLEOTIDE SEQUENCE</scope>
    <source>
        <strain evidence="1">CBS 731.68</strain>
    </source>
</reference>
<evidence type="ECO:0000313" key="1">
    <source>
        <dbReference type="EMBL" id="KAK4126073.1"/>
    </source>
</evidence>
<proteinExistence type="predicted"/>
<dbReference type="Proteomes" id="UP001302602">
    <property type="component" value="Unassembled WGS sequence"/>
</dbReference>
<gene>
    <name evidence="1" type="ORF">N657DRAFT_290903</name>
</gene>
<dbReference type="EMBL" id="MU853225">
    <property type="protein sequence ID" value="KAK4126073.1"/>
    <property type="molecule type" value="Genomic_DNA"/>
</dbReference>
<keyword evidence="2" id="KW-1185">Reference proteome</keyword>
<sequence>MRSPRQIHPANRISPFWAPLLLRETVFSLFPQPRRPLHLQRLCSTRGHNGPGRVPRAVWPSRCRSKVRALRPPLSGVSLPEHHMAATTWIFEQFWKILRVSLLSSSGRSSCRETDDEILNRCEQSPLRHFFREKRNERKVTQDAITGHITASTSIGQIPLPPLGVLACRP</sequence>
<comment type="caution">
    <text evidence="1">The sequence shown here is derived from an EMBL/GenBank/DDBJ whole genome shotgun (WGS) entry which is preliminary data.</text>
</comment>
<dbReference type="AlphaFoldDB" id="A0AAN6U416"/>
<dbReference type="GeneID" id="87823406"/>